<comment type="caution">
    <text evidence="1">The sequence shown here is derived from an EMBL/GenBank/DDBJ whole genome shotgun (WGS) entry which is preliminary data.</text>
</comment>
<protein>
    <submittedName>
        <fullName evidence="1">Uncharacterized protein</fullName>
    </submittedName>
</protein>
<proteinExistence type="predicted"/>
<reference evidence="1 2" key="1">
    <citation type="journal article" date="2020" name="BMC Genomics">
        <title>Intraspecific diversification of the crop wild relative Brassica cretica Lam. using demographic model selection.</title>
        <authorList>
            <person name="Kioukis A."/>
            <person name="Michalopoulou V.A."/>
            <person name="Briers L."/>
            <person name="Pirintsos S."/>
            <person name="Studholme D.J."/>
            <person name="Pavlidis P."/>
            <person name="Sarris P.F."/>
        </authorList>
    </citation>
    <scope>NUCLEOTIDE SEQUENCE [LARGE SCALE GENOMIC DNA]</scope>
    <source>
        <strain evidence="2">cv. PFS-1207/04</strain>
    </source>
</reference>
<name>A0ABQ7CTN3_BRACR</name>
<evidence type="ECO:0000313" key="2">
    <source>
        <dbReference type="Proteomes" id="UP000266723"/>
    </source>
</evidence>
<accession>A0ABQ7CTN3</accession>
<sequence length="116" mass="13575">MSSKKKTSKKGTSRGSSSADIHEELLVSKIEFVSHSVDPAENEAWWTARSTSDFLRTVWSFYRIPDTVEFRIPRHGERDDSPPEGYFTCYEAFIVRCRLWFLIPEVIIRVLDRFEV</sequence>
<dbReference type="EMBL" id="QGKV02000759">
    <property type="protein sequence ID" value="KAF3562772.1"/>
    <property type="molecule type" value="Genomic_DNA"/>
</dbReference>
<evidence type="ECO:0000313" key="1">
    <source>
        <dbReference type="EMBL" id="KAF3562772.1"/>
    </source>
</evidence>
<organism evidence="1 2">
    <name type="scientific">Brassica cretica</name>
    <name type="common">Mustard</name>
    <dbReference type="NCBI Taxonomy" id="69181"/>
    <lineage>
        <taxon>Eukaryota</taxon>
        <taxon>Viridiplantae</taxon>
        <taxon>Streptophyta</taxon>
        <taxon>Embryophyta</taxon>
        <taxon>Tracheophyta</taxon>
        <taxon>Spermatophyta</taxon>
        <taxon>Magnoliopsida</taxon>
        <taxon>eudicotyledons</taxon>
        <taxon>Gunneridae</taxon>
        <taxon>Pentapetalae</taxon>
        <taxon>rosids</taxon>
        <taxon>malvids</taxon>
        <taxon>Brassicales</taxon>
        <taxon>Brassicaceae</taxon>
        <taxon>Brassiceae</taxon>
        <taxon>Brassica</taxon>
    </lineage>
</organism>
<gene>
    <name evidence="1" type="ORF">DY000_02016326</name>
</gene>
<keyword evidence="2" id="KW-1185">Reference proteome</keyword>
<dbReference type="Proteomes" id="UP000266723">
    <property type="component" value="Unassembled WGS sequence"/>
</dbReference>